<dbReference type="Proteomes" id="UP000319732">
    <property type="component" value="Unassembled WGS sequence"/>
</dbReference>
<proteinExistence type="predicted"/>
<accession>A0A545SRS2</accession>
<dbReference type="AlphaFoldDB" id="A0A545SRS2"/>
<evidence type="ECO:0000313" key="1">
    <source>
        <dbReference type="EMBL" id="TQV67664.1"/>
    </source>
</evidence>
<dbReference type="OrthoDB" id="5730196at2"/>
<reference evidence="1 2" key="1">
    <citation type="submission" date="2019-06" db="EMBL/GenBank/DDBJ databases">
        <title>Whole genome sequence for Cellvibrionaceae sp. R142.</title>
        <authorList>
            <person name="Wang G."/>
        </authorList>
    </citation>
    <scope>NUCLEOTIDE SEQUENCE [LARGE SCALE GENOMIC DNA]</scope>
    <source>
        <strain evidence="1 2">R142</strain>
    </source>
</reference>
<sequence>MSTYAVEFDGIVSRRFVSVGTKVKSDDPLIEVISTTEKQIVFDIVRDEINFLPSELTAVVQGRTTRIETDRVKIFPVKNNDVVALQGIVILDNSRFFVGEVAEVTLQYGFKEPMYELPKSLVHKLKGYYQIHLVDELSMVRSHQVDIIQESALFALVKFREHPPGKLAVISHTNIGNTVNIVKE</sequence>
<evidence type="ECO:0000313" key="2">
    <source>
        <dbReference type="Proteomes" id="UP000319732"/>
    </source>
</evidence>
<keyword evidence="2" id="KW-1185">Reference proteome</keyword>
<organism evidence="1 2">
    <name type="scientific">Exilibacterium tricleocarpae</name>
    <dbReference type="NCBI Taxonomy" id="2591008"/>
    <lineage>
        <taxon>Bacteria</taxon>
        <taxon>Pseudomonadati</taxon>
        <taxon>Pseudomonadota</taxon>
        <taxon>Gammaproteobacteria</taxon>
        <taxon>Cellvibrionales</taxon>
        <taxon>Cellvibrionaceae</taxon>
        <taxon>Exilibacterium</taxon>
    </lineage>
</organism>
<name>A0A545SRS2_9GAMM</name>
<gene>
    <name evidence="1" type="ORF">FKG94_25155</name>
</gene>
<dbReference type="EMBL" id="VHSG01000034">
    <property type="protein sequence ID" value="TQV67664.1"/>
    <property type="molecule type" value="Genomic_DNA"/>
</dbReference>
<dbReference type="RefSeq" id="WP_142929720.1">
    <property type="nucleotide sequence ID" value="NZ_ML660110.1"/>
</dbReference>
<protein>
    <submittedName>
        <fullName evidence="1">Uncharacterized protein</fullName>
    </submittedName>
</protein>
<comment type="caution">
    <text evidence="1">The sequence shown here is derived from an EMBL/GenBank/DDBJ whole genome shotgun (WGS) entry which is preliminary data.</text>
</comment>